<protein>
    <recommendedName>
        <fullName evidence="2">Putative restriction endonuclease domain-containing protein</fullName>
    </recommendedName>
</protein>
<feature type="region of interest" description="Disordered" evidence="1">
    <location>
        <begin position="1"/>
        <end position="28"/>
    </location>
</feature>
<reference evidence="3 4" key="1">
    <citation type="submission" date="2019-02" db="EMBL/GenBank/DDBJ databases">
        <title>Deep-cultivation of Planctomycetes and their phenomic and genomic characterization uncovers novel biology.</title>
        <authorList>
            <person name="Wiegand S."/>
            <person name="Jogler M."/>
            <person name="Boedeker C."/>
            <person name="Pinto D."/>
            <person name="Vollmers J."/>
            <person name="Rivas-Marin E."/>
            <person name="Kohn T."/>
            <person name="Peeters S.H."/>
            <person name="Heuer A."/>
            <person name="Rast P."/>
            <person name="Oberbeckmann S."/>
            <person name="Bunk B."/>
            <person name="Jeske O."/>
            <person name="Meyerdierks A."/>
            <person name="Storesund J.E."/>
            <person name="Kallscheuer N."/>
            <person name="Luecker S."/>
            <person name="Lage O.M."/>
            <person name="Pohl T."/>
            <person name="Merkel B.J."/>
            <person name="Hornburger P."/>
            <person name="Mueller R.-W."/>
            <person name="Bruemmer F."/>
            <person name="Labrenz M."/>
            <person name="Spormann A.M."/>
            <person name="Op Den Camp H."/>
            <person name="Overmann J."/>
            <person name="Amann R."/>
            <person name="Jetten M.S.M."/>
            <person name="Mascher T."/>
            <person name="Medema M.H."/>
            <person name="Devos D.P."/>
            <person name="Kaster A.-K."/>
            <person name="Ovreas L."/>
            <person name="Rohde M."/>
            <person name="Galperin M.Y."/>
            <person name="Jogler C."/>
        </authorList>
    </citation>
    <scope>NUCLEOTIDE SEQUENCE [LARGE SCALE GENOMIC DNA]</scope>
    <source>
        <strain evidence="3 4">Pla123a</strain>
    </source>
</reference>
<dbReference type="Pfam" id="PF05685">
    <property type="entry name" value="Uma2"/>
    <property type="match status" value="1"/>
</dbReference>
<organism evidence="3 4">
    <name type="scientific">Posidoniimonas polymericola</name>
    <dbReference type="NCBI Taxonomy" id="2528002"/>
    <lineage>
        <taxon>Bacteria</taxon>
        <taxon>Pseudomonadati</taxon>
        <taxon>Planctomycetota</taxon>
        <taxon>Planctomycetia</taxon>
        <taxon>Pirellulales</taxon>
        <taxon>Lacipirellulaceae</taxon>
        <taxon>Posidoniimonas</taxon>
    </lineage>
</organism>
<accession>A0A5C5YDH2</accession>
<sequence>MSTSHSPDTGSSAELFVASPTPNAAPSTDGAVVLRSVSWRQYESLLEVFDNQSLRHTYDSGRLELMSPTLTHDWEKHLLARLLDRMAEELGVETKGIGSTTLRLASQEIGVEPDECFYIANEPAMRARGGRGDKLDLANDPPPDLAIEIDVTSSSLPRLPVFAAIGVPEVWRLEESGLQFLRLVEGGYQACGHSVAFPFLPVGVLQELVQNKHGHSELQLVKQFTAWVREHAGD</sequence>
<feature type="compositionally biased region" description="Polar residues" evidence="1">
    <location>
        <begin position="1"/>
        <end position="12"/>
    </location>
</feature>
<name>A0A5C5YDH2_9BACT</name>
<dbReference type="AlphaFoldDB" id="A0A5C5YDH2"/>
<keyword evidence="4" id="KW-1185">Reference proteome</keyword>
<dbReference type="InterPro" id="IPR008538">
    <property type="entry name" value="Uma2"/>
</dbReference>
<evidence type="ECO:0000313" key="4">
    <source>
        <dbReference type="Proteomes" id="UP000318478"/>
    </source>
</evidence>
<proteinExistence type="predicted"/>
<gene>
    <name evidence="3" type="ORF">Pla123a_36810</name>
</gene>
<dbReference type="RefSeq" id="WP_197528093.1">
    <property type="nucleotide sequence ID" value="NZ_SJPO01000009.1"/>
</dbReference>
<dbReference type="Gene3D" id="3.90.1570.10">
    <property type="entry name" value="tt1808, chain A"/>
    <property type="match status" value="1"/>
</dbReference>
<dbReference type="Proteomes" id="UP000318478">
    <property type="component" value="Unassembled WGS sequence"/>
</dbReference>
<evidence type="ECO:0000259" key="2">
    <source>
        <dbReference type="Pfam" id="PF05685"/>
    </source>
</evidence>
<dbReference type="EMBL" id="SJPO01000009">
    <property type="protein sequence ID" value="TWT73787.1"/>
    <property type="molecule type" value="Genomic_DNA"/>
</dbReference>
<dbReference type="PANTHER" id="PTHR47152:SF2">
    <property type="entry name" value="SLR2084 PROTEIN"/>
    <property type="match status" value="1"/>
</dbReference>
<dbReference type="CDD" id="cd06260">
    <property type="entry name" value="DUF820-like"/>
    <property type="match status" value="1"/>
</dbReference>
<comment type="caution">
    <text evidence="3">The sequence shown here is derived from an EMBL/GenBank/DDBJ whole genome shotgun (WGS) entry which is preliminary data.</text>
</comment>
<dbReference type="InterPro" id="IPR012296">
    <property type="entry name" value="Nuclease_put_TT1808"/>
</dbReference>
<evidence type="ECO:0000256" key="1">
    <source>
        <dbReference type="SAM" id="MobiDB-lite"/>
    </source>
</evidence>
<feature type="domain" description="Putative restriction endonuclease" evidence="2">
    <location>
        <begin position="39"/>
        <end position="192"/>
    </location>
</feature>
<evidence type="ECO:0000313" key="3">
    <source>
        <dbReference type="EMBL" id="TWT73787.1"/>
    </source>
</evidence>
<dbReference type="PANTHER" id="PTHR47152">
    <property type="entry name" value="SLR2084 PROTEIN-RELATED"/>
    <property type="match status" value="1"/>
</dbReference>